<keyword evidence="2" id="KW-1185">Reference proteome</keyword>
<dbReference type="EMBL" id="JAUTXU010000551">
    <property type="protein sequence ID" value="KAK3678643.1"/>
    <property type="molecule type" value="Genomic_DNA"/>
</dbReference>
<protein>
    <submittedName>
        <fullName evidence="1">Uncharacterized protein</fullName>
    </submittedName>
</protein>
<evidence type="ECO:0000313" key="2">
    <source>
        <dbReference type="Proteomes" id="UP001281147"/>
    </source>
</evidence>
<dbReference type="Proteomes" id="UP001281147">
    <property type="component" value="Unassembled WGS sequence"/>
</dbReference>
<sequence length="501" mass="57075">MALYRSMNFAYCSRYRRRKILFRALGLALVMTTIYVVLLAIATPFESEFQGHRRMSRSNATFGETSTRDVEITHLGAEQNSLGRLLSPTDHPTAYGGRDKHANGPACEEPAKDVNATVDREPDFDATMRRISSLALDKIRIRELLRPFEEGGEANLRDLGLRTRAFKAYFEIWESLHLCSAGGTLQKREDVVQRLRNRRSTFSSLTETIHRYDAFRHFFSRFASLLFPWIMPYFPDHMSLHTSFYNGGRGIVLTAGDNQAPYILTSIPSFRGLGCTLPIEILYLGDEDLSEEWRIELEALSGVVTRDLSQMVDDQGWKLAGWAAKPFAILMSSFREVLFLDADALFFVNPETLFEDDQYLDTGALFFKDRLIMPEMKKNWLQKVLPRPFSEHLRHNRFWTGESGHMQESGVVVVDKWKHFVALLLVTRMNGPDRDGNAEHGKVGVYDMIYGDKETFWLGWELAGDLDYAFHQGNAGIMGALQSYGEENAQPGLQSTIARSC</sequence>
<evidence type="ECO:0000313" key="1">
    <source>
        <dbReference type="EMBL" id="KAK3678643.1"/>
    </source>
</evidence>
<comment type="caution">
    <text evidence="1">The sequence shown here is derived from an EMBL/GenBank/DDBJ whole genome shotgun (WGS) entry which is preliminary data.</text>
</comment>
<organism evidence="1 2">
    <name type="scientific">Vermiconidia calcicola</name>
    <dbReference type="NCBI Taxonomy" id="1690605"/>
    <lineage>
        <taxon>Eukaryota</taxon>
        <taxon>Fungi</taxon>
        <taxon>Dikarya</taxon>
        <taxon>Ascomycota</taxon>
        <taxon>Pezizomycotina</taxon>
        <taxon>Dothideomycetes</taxon>
        <taxon>Dothideomycetidae</taxon>
        <taxon>Mycosphaerellales</taxon>
        <taxon>Extremaceae</taxon>
        <taxon>Vermiconidia</taxon>
    </lineage>
</organism>
<proteinExistence type="predicted"/>
<name>A0ACC3M8S5_9PEZI</name>
<gene>
    <name evidence="1" type="ORF">LTR37_021481</name>
</gene>
<reference evidence="1" key="1">
    <citation type="submission" date="2023-07" db="EMBL/GenBank/DDBJ databases">
        <title>Black Yeasts Isolated from many extreme environments.</title>
        <authorList>
            <person name="Coleine C."/>
            <person name="Stajich J.E."/>
            <person name="Selbmann L."/>
        </authorList>
    </citation>
    <scope>NUCLEOTIDE SEQUENCE</scope>
    <source>
        <strain evidence="1">CCFEE 5714</strain>
    </source>
</reference>
<accession>A0ACC3M8S5</accession>